<sequence>MRPFYICLFLQNLASVYFLKRTEIFQTCDFKNEENNKAEQFYNLNELIDKDDILEEYKNIVRGRNYFLNNVNLVF</sequence>
<dbReference type="EMBL" id="MN739122">
    <property type="protein sequence ID" value="QHS89960.1"/>
    <property type="molecule type" value="Genomic_DNA"/>
</dbReference>
<reference evidence="1" key="1">
    <citation type="journal article" date="2020" name="Nature">
        <title>Giant virus diversity and host interactions through global metagenomics.</title>
        <authorList>
            <person name="Schulz F."/>
            <person name="Roux S."/>
            <person name="Paez-Espino D."/>
            <person name="Jungbluth S."/>
            <person name="Walsh D.A."/>
            <person name="Denef V.J."/>
            <person name="McMahon K.D."/>
            <person name="Konstantinidis K.T."/>
            <person name="Eloe-Fadrosh E.A."/>
            <person name="Kyrpides N.C."/>
            <person name="Woyke T."/>
        </authorList>
    </citation>
    <scope>NUCLEOTIDE SEQUENCE</scope>
    <source>
        <strain evidence="1">GVMAG-M-3300010160-4</strain>
    </source>
</reference>
<protein>
    <submittedName>
        <fullName evidence="1">Uncharacterized protein</fullName>
    </submittedName>
</protein>
<accession>A0A6C0BD32</accession>
<organism evidence="1">
    <name type="scientific">viral metagenome</name>
    <dbReference type="NCBI Taxonomy" id="1070528"/>
    <lineage>
        <taxon>unclassified sequences</taxon>
        <taxon>metagenomes</taxon>
        <taxon>organismal metagenomes</taxon>
    </lineage>
</organism>
<dbReference type="AlphaFoldDB" id="A0A6C0BD32"/>
<name>A0A6C0BD32_9ZZZZ</name>
<evidence type="ECO:0000313" key="1">
    <source>
        <dbReference type="EMBL" id="QHS89960.1"/>
    </source>
</evidence>
<proteinExistence type="predicted"/>